<reference evidence="1" key="1">
    <citation type="submission" date="2023-10" db="EMBL/GenBank/DDBJ databases">
        <title>Genome assembly of Pristionchus species.</title>
        <authorList>
            <person name="Yoshida K."/>
            <person name="Sommer R.J."/>
        </authorList>
    </citation>
    <scope>NUCLEOTIDE SEQUENCE</scope>
    <source>
        <strain evidence="1">RS0144</strain>
    </source>
</reference>
<dbReference type="AlphaFoldDB" id="A0AAV5S8F3"/>
<keyword evidence="2" id="KW-1185">Reference proteome</keyword>
<evidence type="ECO:0000313" key="1">
    <source>
        <dbReference type="EMBL" id="GMS78422.1"/>
    </source>
</evidence>
<protein>
    <submittedName>
        <fullName evidence="1">Uncharacterized protein</fullName>
    </submittedName>
</protein>
<dbReference type="EMBL" id="BTSX01000001">
    <property type="protein sequence ID" value="GMS78422.1"/>
    <property type="molecule type" value="Genomic_DNA"/>
</dbReference>
<dbReference type="Proteomes" id="UP001432027">
    <property type="component" value="Unassembled WGS sequence"/>
</dbReference>
<comment type="caution">
    <text evidence="1">The sequence shown here is derived from an EMBL/GenBank/DDBJ whole genome shotgun (WGS) entry which is preliminary data.</text>
</comment>
<sequence length="95" mass="10844">VFYPTRLWRIEEDSLRMITRRSSPLSHSPVLTSPPTALHRQRVKAHSCREHMSRFGLSSHRCASEDCARPSPLPSFLHISSLHYSIVKGIFSTDS</sequence>
<gene>
    <name evidence="1" type="ORF">PENTCL1PPCAC_597</name>
</gene>
<name>A0AAV5S8F3_9BILA</name>
<proteinExistence type="predicted"/>
<evidence type="ECO:0000313" key="2">
    <source>
        <dbReference type="Proteomes" id="UP001432027"/>
    </source>
</evidence>
<feature type="non-terminal residue" evidence="1">
    <location>
        <position position="1"/>
    </location>
</feature>
<accession>A0AAV5S8F3</accession>
<organism evidence="1 2">
    <name type="scientific">Pristionchus entomophagus</name>
    <dbReference type="NCBI Taxonomy" id="358040"/>
    <lineage>
        <taxon>Eukaryota</taxon>
        <taxon>Metazoa</taxon>
        <taxon>Ecdysozoa</taxon>
        <taxon>Nematoda</taxon>
        <taxon>Chromadorea</taxon>
        <taxon>Rhabditida</taxon>
        <taxon>Rhabditina</taxon>
        <taxon>Diplogasteromorpha</taxon>
        <taxon>Diplogasteroidea</taxon>
        <taxon>Neodiplogasteridae</taxon>
        <taxon>Pristionchus</taxon>
    </lineage>
</organism>